<dbReference type="AlphaFoldDB" id="A0A2K3KXU0"/>
<sequence length="59" mass="6543">MTTLSSPEVPFAQLLASSMALKGTREATNTVALLSATLVTITRVEEYFRPYMRSAQDYI</sequence>
<dbReference type="Proteomes" id="UP000236291">
    <property type="component" value="Unassembled WGS sequence"/>
</dbReference>
<proteinExistence type="predicted"/>
<reference evidence="1 2" key="1">
    <citation type="journal article" date="2014" name="Am. J. Bot.">
        <title>Genome assembly and annotation for red clover (Trifolium pratense; Fabaceae).</title>
        <authorList>
            <person name="Istvanek J."/>
            <person name="Jaros M."/>
            <person name="Krenek A."/>
            <person name="Repkova J."/>
        </authorList>
    </citation>
    <scope>NUCLEOTIDE SEQUENCE [LARGE SCALE GENOMIC DNA]</scope>
    <source>
        <strain evidence="2">cv. Tatra</strain>
        <tissue evidence="1">Young leaves</tissue>
    </source>
</reference>
<accession>A0A2K3KXU0</accession>
<protein>
    <submittedName>
        <fullName evidence="1">Uncharacterized protein</fullName>
    </submittedName>
</protein>
<reference evidence="1 2" key="2">
    <citation type="journal article" date="2017" name="Front. Plant Sci.">
        <title>Gene Classification and Mining of Molecular Markers Useful in Red Clover (Trifolium pratense) Breeding.</title>
        <authorList>
            <person name="Istvanek J."/>
            <person name="Dluhosova J."/>
            <person name="Dluhos P."/>
            <person name="Patkova L."/>
            <person name="Nedelnik J."/>
            <person name="Repkova J."/>
        </authorList>
    </citation>
    <scope>NUCLEOTIDE SEQUENCE [LARGE SCALE GENOMIC DNA]</scope>
    <source>
        <strain evidence="2">cv. Tatra</strain>
        <tissue evidence="1">Young leaves</tissue>
    </source>
</reference>
<comment type="caution">
    <text evidence="1">The sequence shown here is derived from an EMBL/GenBank/DDBJ whole genome shotgun (WGS) entry which is preliminary data.</text>
</comment>
<feature type="non-terminal residue" evidence="1">
    <location>
        <position position="59"/>
    </location>
</feature>
<gene>
    <name evidence="1" type="ORF">L195_g026962</name>
</gene>
<organism evidence="1 2">
    <name type="scientific">Trifolium pratense</name>
    <name type="common">Red clover</name>
    <dbReference type="NCBI Taxonomy" id="57577"/>
    <lineage>
        <taxon>Eukaryota</taxon>
        <taxon>Viridiplantae</taxon>
        <taxon>Streptophyta</taxon>
        <taxon>Embryophyta</taxon>
        <taxon>Tracheophyta</taxon>
        <taxon>Spermatophyta</taxon>
        <taxon>Magnoliopsida</taxon>
        <taxon>eudicotyledons</taxon>
        <taxon>Gunneridae</taxon>
        <taxon>Pentapetalae</taxon>
        <taxon>rosids</taxon>
        <taxon>fabids</taxon>
        <taxon>Fabales</taxon>
        <taxon>Fabaceae</taxon>
        <taxon>Papilionoideae</taxon>
        <taxon>50 kb inversion clade</taxon>
        <taxon>NPAAA clade</taxon>
        <taxon>Hologalegina</taxon>
        <taxon>IRL clade</taxon>
        <taxon>Trifolieae</taxon>
        <taxon>Trifolium</taxon>
    </lineage>
</organism>
<dbReference type="EMBL" id="ASHM01022871">
    <property type="protein sequence ID" value="PNX71091.1"/>
    <property type="molecule type" value="Genomic_DNA"/>
</dbReference>
<evidence type="ECO:0000313" key="1">
    <source>
        <dbReference type="EMBL" id="PNX71091.1"/>
    </source>
</evidence>
<evidence type="ECO:0000313" key="2">
    <source>
        <dbReference type="Proteomes" id="UP000236291"/>
    </source>
</evidence>
<name>A0A2K3KXU0_TRIPR</name>